<dbReference type="EMBL" id="JBBKTX010000016">
    <property type="protein sequence ID" value="MFK4753378.1"/>
    <property type="molecule type" value="Genomic_DNA"/>
</dbReference>
<evidence type="ECO:0000313" key="2">
    <source>
        <dbReference type="EMBL" id="MFK4753378.1"/>
    </source>
</evidence>
<dbReference type="Proteomes" id="UP001620597">
    <property type="component" value="Unassembled WGS sequence"/>
</dbReference>
<dbReference type="Pfam" id="PF04402">
    <property type="entry name" value="SIMPL"/>
    <property type="match status" value="1"/>
</dbReference>
<feature type="chain" id="PRO_5046481447" evidence="1">
    <location>
        <begin position="26"/>
        <end position="233"/>
    </location>
</feature>
<name>A0ABW8NK83_9GAMM</name>
<dbReference type="Gene3D" id="3.30.110.170">
    <property type="entry name" value="Protein of unknown function (DUF541), domain 1"/>
    <property type="match status" value="1"/>
</dbReference>
<dbReference type="Gene3D" id="3.30.70.2970">
    <property type="entry name" value="Protein of unknown function (DUF541), domain 2"/>
    <property type="match status" value="1"/>
</dbReference>
<comment type="caution">
    <text evidence="2">The sequence shown here is derived from an EMBL/GenBank/DDBJ whole genome shotgun (WGS) entry which is preliminary data.</text>
</comment>
<gene>
    <name evidence="2" type="ORF">WG929_13260</name>
</gene>
<sequence length="233" mass="26030">MTRLTHTALLLCLPLITLLALPSQAAEEAYVQVSASADVQATPDYLLLNLNISDTRPTLADAKRQVDDSFHQLMEVTRKLNIAEDLVRAEQISNYPQYQWHEKGRTYVGEQVTRQIAITLRQLDNYGELVHQLMQNPLVQISQSQFRFDDRDGLENQALKAALLKARDKAKLMASTLGSRLGNVLAISESGSGSPQPMYAMREMAVDSRSKSAPMLVQQQTISASVDVRFELE</sequence>
<keyword evidence="3" id="KW-1185">Reference proteome</keyword>
<protein>
    <submittedName>
        <fullName evidence="2">SIMPL domain-containing protein</fullName>
    </submittedName>
</protein>
<dbReference type="PANTHER" id="PTHR34387:SF1">
    <property type="entry name" value="PERIPLASMIC IMMUNOGENIC PROTEIN"/>
    <property type="match status" value="1"/>
</dbReference>
<feature type="signal peptide" evidence="1">
    <location>
        <begin position="1"/>
        <end position="25"/>
    </location>
</feature>
<dbReference type="PANTHER" id="PTHR34387">
    <property type="entry name" value="SLR1258 PROTEIN"/>
    <property type="match status" value="1"/>
</dbReference>
<evidence type="ECO:0000313" key="3">
    <source>
        <dbReference type="Proteomes" id="UP001620597"/>
    </source>
</evidence>
<accession>A0ABW8NK83</accession>
<dbReference type="RefSeq" id="WP_416206424.1">
    <property type="nucleotide sequence ID" value="NZ_JBBKTX010000016.1"/>
</dbReference>
<reference evidence="2 3" key="1">
    <citation type="submission" date="2024-03" db="EMBL/GenBank/DDBJ databases">
        <title>High-quality draft genome sequence of Oceanobacter sp. wDCs-4.</title>
        <authorList>
            <person name="Dong C."/>
        </authorList>
    </citation>
    <scope>NUCLEOTIDE SEQUENCE [LARGE SCALE GENOMIC DNA]</scope>
    <source>
        <strain evidence="3">wDCs-4</strain>
    </source>
</reference>
<keyword evidence="1" id="KW-0732">Signal</keyword>
<proteinExistence type="predicted"/>
<organism evidence="2 3">
    <name type="scientific">Oceanobacter antarcticus</name>
    <dbReference type="NCBI Taxonomy" id="3133425"/>
    <lineage>
        <taxon>Bacteria</taxon>
        <taxon>Pseudomonadati</taxon>
        <taxon>Pseudomonadota</taxon>
        <taxon>Gammaproteobacteria</taxon>
        <taxon>Oceanospirillales</taxon>
        <taxon>Oceanospirillaceae</taxon>
        <taxon>Oceanobacter</taxon>
    </lineage>
</organism>
<dbReference type="InterPro" id="IPR007497">
    <property type="entry name" value="SIMPL/DUF541"/>
</dbReference>
<dbReference type="InterPro" id="IPR052022">
    <property type="entry name" value="26kDa_periplasmic_antigen"/>
</dbReference>
<evidence type="ECO:0000256" key="1">
    <source>
        <dbReference type="SAM" id="SignalP"/>
    </source>
</evidence>